<dbReference type="EMBL" id="AYYR01000013">
    <property type="protein sequence ID" value="KRM77257.1"/>
    <property type="molecule type" value="Genomic_DNA"/>
</dbReference>
<comment type="caution">
    <text evidence="1">The sequence shown here is derived from an EMBL/GenBank/DDBJ whole genome shotgun (WGS) entry which is preliminary data.</text>
</comment>
<proteinExistence type="predicted"/>
<organism evidence="1 2">
    <name type="scientific">Secundilactobacillus collinoides DSM 20515 = JCM 1123</name>
    <dbReference type="NCBI Taxonomy" id="1423733"/>
    <lineage>
        <taxon>Bacteria</taxon>
        <taxon>Bacillati</taxon>
        <taxon>Bacillota</taxon>
        <taxon>Bacilli</taxon>
        <taxon>Lactobacillales</taxon>
        <taxon>Lactobacillaceae</taxon>
        <taxon>Secundilactobacillus</taxon>
    </lineage>
</organism>
<reference evidence="1 2" key="1">
    <citation type="journal article" date="2015" name="Genome Announc.">
        <title>Expanding the biotechnology potential of lactobacilli through comparative genomics of 213 strains and associated genera.</title>
        <authorList>
            <person name="Sun Z."/>
            <person name="Harris H.M."/>
            <person name="McCann A."/>
            <person name="Guo C."/>
            <person name="Argimon S."/>
            <person name="Zhang W."/>
            <person name="Yang X."/>
            <person name="Jeffery I.B."/>
            <person name="Cooney J.C."/>
            <person name="Kagawa T.F."/>
            <person name="Liu W."/>
            <person name="Song Y."/>
            <person name="Salvetti E."/>
            <person name="Wrobel A."/>
            <person name="Rasinkangas P."/>
            <person name="Parkhill J."/>
            <person name="Rea M.C."/>
            <person name="O'Sullivan O."/>
            <person name="Ritari J."/>
            <person name="Douillard F.P."/>
            <person name="Paul Ross R."/>
            <person name="Yang R."/>
            <person name="Briner A.E."/>
            <person name="Felis G.E."/>
            <person name="de Vos W.M."/>
            <person name="Barrangou R."/>
            <person name="Klaenhammer T.R."/>
            <person name="Caufield P.W."/>
            <person name="Cui Y."/>
            <person name="Zhang H."/>
            <person name="O'Toole P.W."/>
        </authorList>
    </citation>
    <scope>NUCLEOTIDE SEQUENCE [LARGE SCALE GENOMIC DNA]</scope>
    <source>
        <strain evidence="1 2">DSM 20515</strain>
    </source>
</reference>
<name>A0A0R2BM92_SECCO</name>
<sequence length="52" mass="6086">MILIMVSRTIFCVLKPLLFINGQVFINFIDQEITVSQTLTTPSFWVHFLLTR</sequence>
<dbReference type="Proteomes" id="UP000051845">
    <property type="component" value="Unassembled WGS sequence"/>
</dbReference>
<evidence type="ECO:0000313" key="1">
    <source>
        <dbReference type="EMBL" id="KRM77257.1"/>
    </source>
</evidence>
<gene>
    <name evidence="1" type="ORF">FC82_GL000502</name>
</gene>
<accession>A0A0R2BM92</accession>
<dbReference type="AlphaFoldDB" id="A0A0R2BM92"/>
<dbReference type="PATRIC" id="fig|1423733.4.peg.524"/>
<protein>
    <submittedName>
        <fullName evidence="1">Uncharacterized protein</fullName>
    </submittedName>
</protein>
<evidence type="ECO:0000313" key="2">
    <source>
        <dbReference type="Proteomes" id="UP000051845"/>
    </source>
</evidence>